<organism evidence="1 2">
    <name type="scientific">Oesophagostomum dentatum</name>
    <name type="common">Nodular worm</name>
    <dbReference type="NCBI Taxonomy" id="61180"/>
    <lineage>
        <taxon>Eukaryota</taxon>
        <taxon>Metazoa</taxon>
        <taxon>Ecdysozoa</taxon>
        <taxon>Nematoda</taxon>
        <taxon>Chromadorea</taxon>
        <taxon>Rhabditida</taxon>
        <taxon>Rhabditina</taxon>
        <taxon>Rhabditomorpha</taxon>
        <taxon>Strongyloidea</taxon>
        <taxon>Strongylidae</taxon>
        <taxon>Oesophagostomum</taxon>
    </lineage>
</organism>
<evidence type="ECO:0000313" key="1">
    <source>
        <dbReference type="EMBL" id="KHJ79507.1"/>
    </source>
</evidence>
<keyword evidence="1" id="KW-0418">Kinase</keyword>
<dbReference type="Gene3D" id="3.30.420.510">
    <property type="match status" value="1"/>
</dbReference>
<dbReference type="InterPro" id="IPR043129">
    <property type="entry name" value="ATPase_NBD"/>
</dbReference>
<dbReference type="GO" id="GO:0004594">
    <property type="term" value="F:pantothenate kinase activity"/>
    <property type="evidence" value="ECO:0007669"/>
    <property type="project" value="TreeGrafter"/>
</dbReference>
<dbReference type="GO" id="GO:0005829">
    <property type="term" value="C:cytosol"/>
    <property type="evidence" value="ECO:0007669"/>
    <property type="project" value="TreeGrafter"/>
</dbReference>
<dbReference type="AlphaFoldDB" id="A0A0B1S7L5"/>
<name>A0A0B1S7L5_OESDE</name>
<dbReference type="GO" id="GO:0005634">
    <property type="term" value="C:nucleus"/>
    <property type="evidence" value="ECO:0007669"/>
    <property type="project" value="TreeGrafter"/>
</dbReference>
<keyword evidence="1" id="KW-0808">Transferase</keyword>
<dbReference type="GO" id="GO:0005524">
    <property type="term" value="F:ATP binding"/>
    <property type="evidence" value="ECO:0007669"/>
    <property type="project" value="InterPro"/>
</dbReference>
<accession>A0A0B1S7L5</accession>
<dbReference type="NCBIfam" id="TIGR00555">
    <property type="entry name" value="panK_eukar"/>
    <property type="match status" value="1"/>
</dbReference>
<gene>
    <name evidence="1" type="ORF">OESDEN_20844</name>
</gene>
<dbReference type="Gene3D" id="3.30.420.40">
    <property type="match status" value="1"/>
</dbReference>
<protein>
    <submittedName>
        <fullName evidence="1">Putative pantothenate kinase</fullName>
    </submittedName>
</protein>
<evidence type="ECO:0000313" key="2">
    <source>
        <dbReference type="Proteomes" id="UP000053660"/>
    </source>
</evidence>
<dbReference type="GO" id="GO:0015937">
    <property type="term" value="P:coenzyme A biosynthetic process"/>
    <property type="evidence" value="ECO:0007669"/>
    <property type="project" value="InterPro"/>
</dbReference>
<dbReference type="EMBL" id="KN604701">
    <property type="protein sequence ID" value="KHJ79507.1"/>
    <property type="molecule type" value="Genomic_DNA"/>
</dbReference>
<dbReference type="PANTHER" id="PTHR12280:SF35">
    <property type="entry name" value="4'-PHOSPHOPANTETHEINE PHOSPHATASE"/>
    <property type="match status" value="1"/>
</dbReference>
<dbReference type="SUPFAM" id="SSF53067">
    <property type="entry name" value="Actin-like ATPase domain"/>
    <property type="match status" value="2"/>
</dbReference>
<sequence length="363" mass="40814">MASSATSPQSIRTVLKNLKTIRRMAFDIGQSVVKIAYTATVAKKRTTQEKKVCQNSDLLSLSIYGGTFQLVNDSKHALRLYCIQVRLDDFEAVLDYIAENGCIATKKATFASTSSTHHVEQMIVEKLGLELHKVKEMDCLVRGTNFLMRNIEAESFTYDHHNETCRYHFETIRPSMICPYLLVNVGTGVSVFKVDGDGQYERVGGSSLGGGCFFGLGNLLTSEMPLDLDEMMRMAEDGDHRQFDILVSDIYGGKFTNLGLSGDLIAGSFGKCARKHLADNLKTCPDFNKNVMRSLLLMISNSIGQFAFLYAQREKTNRIYFDGFLIRNHAIIMRTISFAIEFWSEVGLCHCIIHPRFIFTCYS</sequence>
<dbReference type="OrthoDB" id="498611at2759"/>
<reference evidence="1 2" key="1">
    <citation type="submission" date="2014-03" db="EMBL/GenBank/DDBJ databases">
        <title>Draft genome of the hookworm Oesophagostomum dentatum.</title>
        <authorList>
            <person name="Mitreva M."/>
        </authorList>
    </citation>
    <scope>NUCLEOTIDE SEQUENCE [LARGE SCALE GENOMIC DNA]</scope>
    <source>
        <strain evidence="1 2">OD-Hann</strain>
    </source>
</reference>
<dbReference type="InterPro" id="IPR004567">
    <property type="entry name" value="Type_II_PanK"/>
</dbReference>
<dbReference type="PANTHER" id="PTHR12280">
    <property type="entry name" value="PANTOTHENATE KINASE"/>
    <property type="match status" value="1"/>
</dbReference>
<dbReference type="Pfam" id="PF03630">
    <property type="entry name" value="Fumble"/>
    <property type="match status" value="1"/>
</dbReference>
<keyword evidence="2" id="KW-1185">Reference proteome</keyword>
<proteinExistence type="predicted"/>
<dbReference type="Proteomes" id="UP000053660">
    <property type="component" value="Unassembled WGS sequence"/>
</dbReference>